<dbReference type="Gene3D" id="1.10.287.470">
    <property type="entry name" value="Helix hairpin bin"/>
    <property type="match status" value="1"/>
</dbReference>
<evidence type="ECO:0000256" key="2">
    <source>
        <dbReference type="SAM" id="Coils"/>
    </source>
</evidence>
<accession>A0A840AP02</accession>
<dbReference type="Proteomes" id="UP000553963">
    <property type="component" value="Unassembled WGS sequence"/>
</dbReference>
<feature type="signal peptide" evidence="3">
    <location>
        <begin position="1"/>
        <end position="23"/>
    </location>
</feature>
<organism evidence="4 5">
    <name type="scientific">Kaistia hirudinis</name>
    <dbReference type="NCBI Taxonomy" id="1293440"/>
    <lineage>
        <taxon>Bacteria</taxon>
        <taxon>Pseudomonadati</taxon>
        <taxon>Pseudomonadota</taxon>
        <taxon>Alphaproteobacteria</taxon>
        <taxon>Hyphomicrobiales</taxon>
        <taxon>Kaistiaceae</taxon>
        <taxon>Kaistia</taxon>
    </lineage>
</organism>
<evidence type="ECO:0000313" key="5">
    <source>
        <dbReference type="Proteomes" id="UP000553963"/>
    </source>
</evidence>
<dbReference type="GO" id="GO:0022857">
    <property type="term" value="F:transmembrane transporter activity"/>
    <property type="evidence" value="ECO:0007669"/>
    <property type="project" value="InterPro"/>
</dbReference>
<name>A0A840AP02_9HYPH</name>
<proteinExistence type="inferred from homology"/>
<comment type="caution">
    <text evidence="4">The sequence shown here is derived from an EMBL/GenBank/DDBJ whole genome shotgun (WGS) entry which is preliminary data.</text>
</comment>
<dbReference type="SUPFAM" id="SSF111369">
    <property type="entry name" value="HlyD-like secretion proteins"/>
    <property type="match status" value="1"/>
</dbReference>
<protein>
    <submittedName>
        <fullName evidence="4">RND family efflux transporter MFP subunit</fullName>
    </submittedName>
</protein>
<evidence type="ECO:0000256" key="1">
    <source>
        <dbReference type="ARBA" id="ARBA00009477"/>
    </source>
</evidence>
<dbReference type="PANTHER" id="PTHR30158">
    <property type="entry name" value="ACRA/E-RELATED COMPONENT OF DRUG EFFLUX TRANSPORTER"/>
    <property type="match status" value="1"/>
</dbReference>
<dbReference type="GO" id="GO:0005886">
    <property type="term" value="C:plasma membrane"/>
    <property type="evidence" value="ECO:0007669"/>
    <property type="project" value="TreeGrafter"/>
</dbReference>
<dbReference type="Gene3D" id="2.40.30.170">
    <property type="match status" value="1"/>
</dbReference>
<dbReference type="NCBIfam" id="TIGR01730">
    <property type="entry name" value="RND_mfp"/>
    <property type="match status" value="1"/>
</dbReference>
<reference evidence="4 5" key="1">
    <citation type="submission" date="2020-08" db="EMBL/GenBank/DDBJ databases">
        <title>Genomic Encyclopedia of Type Strains, Phase IV (KMG-IV): sequencing the most valuable type-strain genomes for metagenomic binning, comparative biology and taxonomic classification.</title>
        <authorList>
            <person name="Goeker M."/>
        </authorList>
    </citation>
    <scope>NUCLEOTIDE SEQUENCE [LARGE SCALE GENOMIC DNA]</scope>
    <source>
        <strain evidence="4 5">DSM 25966</strain>
    </source>
</reference>
<feature type="chain" id="PRO_5032432004" evidence="3">
    <location>
        <begin position="24"/>
        <end position="339"/>
    </location>
</feature>
<keyword evidence="2" id="KW-0175">Coiled coil</keyword>
<sequence>MIRPTSLLSGLALAALLALPAFAGEFTAKSVTIPELKAVFGQVESSNVVPARARIGGTIRSIAIQEGQEVKEGEVIAEVVDEKLALQRDAADARIKQLNSQLDNAKLALDRAQQLLGRGVVSQANVDQAKMNYDVAVNQVTAAEADRAVIEQQSSEGSVLAPATGRVLSVPVTLGSVILAGETVGRIATGKYYLRLSLPERHATQIRTESTVLVGRRGMSTSASGGVDAARPGRIVKVYPEIVDGRVIADVDVDGIGDFFVNERTLVWIPVGSHDAIGVPAEAIITRHGVDYVRIAGADGPLDVAVILGSTFEADGKPLVEVLTGLRDGDRILLPEDAQ</sequence>
<evidence type="ECO:0000256" key="3">
    <source>
        <dbReference type="SAM" id="SignalP"/>
    </source>
</evidence>
<dbReference type="InterPro" id="IPR006143">
    <property type="entry name" value="RND_pump_MFP"/>
</dbReference>
<dbReference type="EMBL" id="JACIDS010000003">
    <property type="protein sequence ID" value="MBB3930993.1"/>
    <property type="molecule type" value="Genomic_DNA"/>
</dbReference>
<dbReference type="RefSeq" id="WP_183398682.1">
    <property type="nucleotide sequence ID" value="NZ_JACIDS010000003.1"/>
</dbReference>
<keyword evidence="3" id="KW-0732">Signal</keyword>
<gene>
    <name evidence="4" type="ORF">GGR25_002043</name>
</gene>
<dbReference type="AlphaFoldDB" id="A0A840AP02"/>
<evidence type="ECO:0000313" key="4">
    <source>
        <dbReference type="EMBL" id="MBB3930993.1"/>
    </source>
</evidence>
<dbReference type="PANTHER" id="PTHR30158:SF10">
    <property type="entry name" value="CATION EFFLUX PUMP"/>
    <property type="match status" value="1"/>
</dbReference>
<dbReference type="Gene3D" id="2.40.50.100">
    <property type="match status" value="1"/>
</dbReference>
<comment type="similarity">
    <text evidence="1">Belongs to the membrane fusion protein (MFP) (TC 8.A.1) family.</text>
</comment>
<dbReference type="Gene3D" id="2.40.420.20">
    <property type="match status" value="1"/>
</dbReference>
<dbReference type="GO" id="GO:0046677">
    <property type="term" value="P:response to antibiotic"/>
    <property type="evidence" value="ECO:0007669"/>
    <property type="project" value="TreeGrafter"/>
</dbReference>
<feature type="coiled-coil region" evidence="2">
    <location>
        <begin position="88"/>
        <end position="115"/>
    </location>
</feature>
<keyword evidence="5" id="KW-1185">Reference proteome</keyword>